<accession>A0ACD2ZWS1</accession>
<keyword evidence="2" id="KW-1185">Reference proteome</keyword>
<evidence type="ECO:0000313" key="1">
    <source>
        <dbReference type="EMBL" id="TFK57824.1"/>
    </source>
</evidence>
<sequence>KMKDKWTAPAYAFFHADPIVGTNEEGKRYLGFRCSGRGCKYILRRTEVDRGSTGNFWRHIRVCWGEDVEALAKKYKTAADAKDKVATPYRENGSITAAFAFQGEGKPTYSTRPLTKTQTKTYFARWVCENLRPFRIVKDRCLKVLL</sequence>
<feature type="non-terminal residue" evidence="1">
    <location>
        <position position="1"/>
    </location>
</feature>
<proteinExistence type="predicted"/>
<gene>
    <name evidence="1" type="ORF">BDN72DRAFT_743923</name>
</gene>
<dbReference type="Proteomes" id="UP000308600">
    <property type="component" value="Unassembled WGS sequence"/>
</dbReference>
<evidence type="ECO:0000313" key="2">
    <source>
        <dbReference type="Proteomes" id="UP000308600"/>
    </source>
</evidence>
<name>A0ACD2ZWS1_9AGAR</name>
<organism evidence="1 2">
    <name type="scientific">Pluteus cervinus</name>
    <dbReference type="NCBI Taxonomy" id="181527"/>
    <lineage>
        <taxon>Eukaryota</taxon>
        <taxon>Fungi</taxon>
        <taxon>Dikarya</taxon>
        <taxon>Basidiomycota</taxon>
        <taxon>Agaricomycotina</taxon>
        <taxon>Agaricomycetes</taxon>
        <taxon>Agaricomycetidae</taxon>
        <taxon>Agaricales</taxon>
        <taxon>Pluteineae</taxon>
        <taxon>Pluteaceae</taxon>
        <taxon>Pluteus</taxon>
    </lineage>
</organism>
<dbReference type="EMBL" id="ML210010">
    <property type="protein sequence ID" value="TFK57824.1"/>
    <property type="molecule type" value="Genomic_DNA"/>
</dbReference>
<feature type="non-terminal residue" evidence="1">
    <location>
        <position position="146"/>
    </location>
</feature>
<protein>
    <submittedName>
        <fullName evidence="1">Uncharacterized protein</fullName>
    </submittedName>
</protein>
<reference evidence="1 2" key="1">
    <citation type="journal article" date="2019" name="Nat. Ecol. Evol.">
        <title>Megaphylogeny resolves global patterns of mushroom evolution.</title>
        <authorList>
            <person name="Varga T."/>
            <person name="Krizsan K."/>
            <person name="Foldi C."/>
            <person name="Dima B."/>
            <person name="Sanchez-Garcia M."/>
            <person name="Sanchez-Ramirez S."/>
            <person name="Szollosi G.J."/>
            <person name="Szarkandi J.G."/>
            <person name="Papp V."/>
            <person name="Albert L."/>
            <person name="Andreopoulos W."/>
            <person name="Angelini C."/>
            <person name="Antonin V."/>
            <person name="Barry K.W."/>
            <person name="Bougher N.L."/>
            <person name="Buchanan P."/>
            <person name="Buyck B."/>
            <person name="Bense V."/>
            <person name="Catcheside P."/>
            <person name="Chovatia M."/>
            <person name="Cooper J."/>
            <person name="Damon W."/>
            <person name="Desjardin D."/>
            <person name="Finy P."/>
            <person name="Geml J."/>
            <person name="Haridas S."/>
            <person name="Hughes K."/>
            <person name="Justo A."/>
            <person name="Karasinski D."/>
            <person name="Kautmanova I."/>
            <person name="Kiss B."/>
            <person name="Kocsube S."/>
            <person name="Kotiranta H."/>
            <person name="LaButti K.M."/>
            <person name="Lechner B.E."/>
            <person name="Liimatainen K."/>
            <person name="Lipzen A."/>
            <person name="Lukacs Z."/>
            <person name="Mihaltcheva S."/>
            <person name="Morgado L.N."/>
            <person name="Niskanen T."/>
            <person name="Noordeloos M.E."/>
            <person name="Ohm R.A."/>
            <person name="Ortiz-Santana B."/>
            <person name="Ovrebo C."/>
            <person name="Racz N."/>
            <person name="Riley R."/>
            <person name="Savchenko A."/>
            <person name="Shiryaev A."/>
            <person name="Soop K."/>
            <person name="Spirin V."/>
            <person name="Szebenyi C."/>
            <person name="Tomsovsky M."/>
            <person name="Tulloss R.E."/>
            <person name="Uehling J."/>
            <person name="Grigoriev I.V."/>
            <person name="Vagvolgyi C."/>
            <person name="Papp T."/>
            <person name="Martin F.M."/>
            <person name="Miettinen O."/>
            <person name="Hibbett D.S."/>
            <person name="Nagy L.G."/>
        </authorList>
    </citation>
    <scope>NUCLEOTIDE SEQUENCE [LARGE SCALE GENOMIC DNA]</scope>
    <source>
        <strain evidence="1 2">NL-1719</strain>
    </source>
</reference>